<comment type="caution">
    <text evidence="1">The sequence shown here is derived from an EMBL/GenBank/DDBJ whole genome shotgun (WGS) entry which is preliminary data.</text>
</comment>
<protein>
    <submittedName>
        <fullName evidence="1">Uncharacterized protein</fullName>
    </submittedName>
</protein>
<evidence type="ECO:0000313" key="2">
    <source>
        <dbReference type="Proteomes" id="UP000838308"/>
    </source>
</evidence>
<gene>
    <name evidence="1" type="ORF">BACCIP111895_02459</name>
</gene>
<proteinExistence type="predicted"/>
<keyword evidence="2" id="KW-1185">Reference proteome</keyword>
<evidence type="ECO:0000313" key="1">
    <source>
        <dbReference type="EMBL" id="CAH2715275.1"/>
    </source>
</evidence>
<organism evidence="1 2">
    <name type="scientific">Neobacillus rhizosphaerae</name>
    <dbReference type="NCBI Taxonomy" id="2880965"/>
    <lineage>
        <taxon>Bacteria</taxon>
        <taxon>Bacillati</taxon>
        <taxon>Bacillota</taxon>
        <taxon>Bacilli</taxon>
        <taxon>Bacillales</taxon>
        <taxon>Bacillaceae</taxon>
        <taxon>Neobacillus</taxon>
    </lineage>
</organism>
<sequence>MAESVFELLKKKGIVVPEHHIQPLMSQLDAYQLLNNNPNLEKLTGKKEGQKHVLEEFRH</sequence>
<name>A0ABN8KS66_9BACI</name>
<dbReference type="Proteomes" id="UP000838308">
    <property type="component" value="Unassembled WGS sequence"/>
</dbReference>
<accession>A0ABN8KS66</accession>
<dbReference type="EMBL" id="CALBWS010000015">
    <property type="protein sequence ID" value="CAH2715275.1"/>
    <property type="molecule type" value="Genomic_DNA"/>
</dbReference>
<reference evidence="1" key="1">
    <citation type="submission" date="2022-04" db="EMBL/GenBank/DDBJ databases">
        <authorList>
            <person name="Criscuolo A."/>
        </authorList>
    </citation>
    <scope>NUCLEOTIDE SEQUENCE</scope>
    <source>
        <strain evidence="1">CIP111895</strain>
    </source>
</reference>
<dbReference type="RefSeq" id="WP_248735566.1">
    <property type="nucleotide sequence ID" value="NZ_CALBWS010000015.1"/>
</dbReference>